<evidence type="ECO:0000313" key="2">
    <source>
        <dbReference type="EMBL" id="MYL17161.1"/>
    </source>
</evidence>
<organism evidence="2 5">
    <name type="scientific">Halorubrum distributum</name>
    <dbReference type="NCBI Taxonomy" id="29283"/>
    <lineage>
        <taxon>Archaea</taxon>
        <taxon>Methanobacteriati</taxon>
        <taxon>Methanobacteriota</taxon>
        <taxon>Stenosarchaea group</taxon>
        <taxon>Halobacteria</taxon>
        <taxon>Halobacteriales</taxon>
        <taxon>Haloferacaceae</taxon>
        <taxon>Halorubrum</taxon>
        <taxon>Halorubrum distributum group</taxon>
    </lineage>
</organism>
<keyword evidence="1" id="KW-0472">Membrane</keyword>
<evidence type="ECO:0008006" key="6">
    <source>
        <dbReference type="Google" id="ProtNLM"/>
    </source>
</evidence>
<dbReference type="EMBL" id="WMEO01000017">
    <property type="protein sequence ID" value="MYL17161.1"/>
    <property type="molecule type" value="Genomic_DNA"/>
</dbReference>
<keyword evidence="1" id="KW-0812">Transmembrane</keyword>
<feature type="transmembrane region" description="Helical" evidence="1">
    <location>
        <begin position="46"/>
        <end position="64"/>
    </location>
</feature>
<evidence type="ECO:0000313" key="5">
    <source>
        <dbReference type="Proteomes" id="UP000460194"/>
    </source>
</evidence>
<dbReference type="AlphaFoldDB" id="A0A6B1IF61"/>
<name>A0A6B1IF61_9EURY</name>
<evidence type="ECO:0000313" key="3">
    <source>
        <dbReference type="EMBL" id="MYL66339.1"/>
    </source>
</evidence>
<keyword evidence="1" id="KW-1133">Transmembrane helix</keyword>
<dbReference type="RefSeq" id="WP_004596435.1">
    <property type="nucleotide sequence ID" value="NZ_JAWMCG010000001.1"/>
</dbReference>
<dbReference type="Proteomes" id="UP000452321">
    <property type="component" value="Unassembled WGS sequence"/>
</dbReference>
<reference evidence="4 5" key="1">
    <citation type="submission" date="2019-11" db="EMBL/GenBank/DDBJ databases">
        <title>Genome sequences of 17 halophilic strains isolated from different environments.</title>
        <authorList>
            <person name="Furrow R.E."/>
        </authorList>
    </citation>
    <scope>NUCLEOTIDE SEQUENCE [LARGE SCALE GENOMIC DNA]</scope>
    <source>
        <strain evidence="3 4">22502_06_Cabo</strain>
        <strain evidence="2 5">22517_05_Cabo</strain>
    </source>
</reference>
<protein>
    <recommendedName>
        <fullName evidence="6">Major facilitator superfamily (MFS) profile domain-containing protein</fullName>
    </recommendedName>
</protein>
<evidence type="ECO:0000256" key="1">
    <source>
        <dbReference type="SAM" id="Phobius"/>
    </source>
</evidence>
<gene>
    <name evidence="3" type="ORF">GLW30_01150</name>
    <name evidence="2" type="ORF">GLW36_10955</name>
</gene>
<evidence type="ECO:0000313" key="4">
    <source>
        <dbReference type="Proteomes" id="UP000452321"/>
    </source>
</evidence>
<sequence length="72" mass="7174">MDSSDPYSVDPADIEPIGATIAVAFTGAAIGLVGAAVSFVAVDLGVALVGVGVVVALSSPLAYVRMKRLRGE</sequence>
<dbReference type="Proteomes" id="UP000460194">
    <property type="component" value="Unassembled WGS sequence"/>
</dbReference>
<proteinExistence type="predicted"/>
<accession>A0A6B1IF61</accession>
<comment type="caution">
    <text evidence="2">The sequence shown here is derived from an EMBL/GenBank/DDBJ whole genome shotgun (WGS) entry which is preliminary data.</text>
</comment>
<feature type="transmembrane region" description="Helical" evidence="1">
    <location>
        <begin position="21"/>
        <end position="40"/>
    </location>
</feature>
<dbReference type="EMBL" id="WMFC01000001">
    <property type="protein sequence ID" value="MYL66339.1"/>
    <property type="molecule type" value="Genomic_DNA"/>
</dbReference>